<name>A0A7J6VCX9_THATH</name>
<dbReference type="EMBL" id="JABWDY010035276">
    <property type="protein sequence ID" value="KAF5182080.1"/>
    <property type="molecule type" value="Genomic_DNA"/>
</dbReference>
<sequence>MDRTDFDLTRVEIDLTQFDGVFLEDDQHAELTIISPDKVDQHADDQHADMEHDELARSITDDDLSRKRKVPETDPQFQSLHSDISVVKENVSISSSEKVVSVNKHLKRITPLLLLLQIKVIL</sequence>
<keyword evidence="3" id="KW-1185">Reference proteome</keyword>
<feature type="compositionally biased region" description="Basic and acidic residues" evidence="1">
    <location>
        <begin position="37"/>
        <end position="65"/>
    </location>
</feature>
<dbReference type="AlphaFoldDB" id="A0A7J6VCX9"/>
<comment type="caution">
    <text evidence="2">The sequence shown here is derived from an EMBL/GenBank/DDBJ whole genome shotgun (WGS) entry which is preliminary data.</text>
</comment>
<reference evidence="2 3" key="1">
    <citation type="submission" date="2020-06" db="EMBL/GenBank/DDBJ databases">
        <title>Transcriptomic and genomic resources for Thalictrum thalictroides and T. hernandezii: Facilitating candidate gene discovery in an emerging model plant lineage.</title>
        <authorList>
            <person name="Arias T."/>
            <person name="Riano-Pachon D.M."/>
            <person name="Di Stilio V.S."/>
        </authorList>
    </citation>
    <scope>NUCLEOTIDE SEQUENCE [LARGE SCALE GENOMIC DNA]</scope>
    <source>
        <strain evidence="3">cv. WT478/WT964</strain>
        <tissue evidence="2">Leaves</tissue>
    </source>
</reference>
<organism evidence="2 3">
    <name type="scientific">Thalictrum thalictroides</name>
    <name type="common">Rue-anemone</name>
    <name type="synonym">Anemone thalictroides</name>
    <dbReference type="NCBI Taxonomy" id="46969"/>
    <lineage>
        <taxon>Eukaryota</taxon>
        <taxon>Viridiplantae</taxon>
        <taxon>Streptophyta</taxon>
        <taxon>Embryophyta</taxon>
        <taxon>Tracheophyta</taxon>
        <taxon>Spermatophyta</taxon>
        <taxon>Magnoliopsida</taxon>
        <taxon>Ranunculales</taxon>
        <taxon>Ranunculaceae</taxon>
        <taxon>Thalictroideae</taxon>
        <taxon>Thalictrum</taxon>
    </lineage>
</organism>
<evidence type="ECO:0000313" key="3">
    <source>
        <dbReference type="Proteomes" id="UP000554482"/>
    </source>
</evidence>
<proteinExistence type="predicted"/>
<evidence type="ECO:0000256" key="1">
    <source>
        <dbReference type="SAM" id="MobiDB-lite"/>
    </source>
</evidence>
<accession>A0A7J6VCX9</accession>
<protein>
    <submittedName>
        <fullName evidence="2">Uncharacterized protein</fullName>
    </submittedName>
</protein>
<gene>
    <name evidence="2" type="ORF">FRX31_028333</name>
</gene>
<feature type="region of interest" description="Disordered" evidence="1">
    <location>
        <begin position="37"/>
        <end position="75"/>
    </location>
</feature>
<evidence type="ECO:0000313" key="2">
    <source>
        <dbReference type="EMBL" id="KAF5182080.1"/>
    </source>
</evidence>
<dbReference type="Proteomes" id="UP000554482">
    <property type="component" value="Unassembled WGS sequence"/>
</dbReference>